<dbReference type="Proteomes" id="UP000033945">
    <property type="component" value="Unassembled WGS sequence"/>
</dbReference>
<name>A0A0G1IUF3_9BACT</name>
<evidence type="ECO:0000256" key="6">
    <source>
        <dbReference type="ARBA" id="ARBA00035136"/>
    </source>
</evidence>
<comment type="similarity">
    <text evidence="1 7">Belongs to the bacterial ribosomal protein bS20 family.</text>
</comment>
<proteinExistence type="inferred from homology"/>
<dbReference type="GO" id="GO:0070181">
    <property type="term" value="F:small ribosomal subunit rRNA binding"/>
    <property type="evidence" value="ECO:0007669"/>
    <property type="project" value="TreeGrafter"/>
</dbReference>
<dbReference type="PATRIC" id="fig|1618648.3.peg.556"/>
<protein>
    <recommendedName>
        <fullName evidence="6 7">Small ribosomal subunit protein bS20</fullName>
    </recommendedName>
</protein>
<dbReference type="Pfam" id="PF01649">
    <property type="entry name" value="Ribosomal_S20p"/>
    <property type="match status" value="1"/>
</dbReference>
<dbReference type="GO" id="GO:0003735">
    <property type="term" value="F:structural constituent of ribosome"/>
    <property type="evidence" value="ECO:0007669"/>
    <property type="project" value="InterPro"/>
</dbReference>
<evidence type="ECO:0000256" key="5">
    <source>
        <dbReference type="ARBA" id="ARBA00023274"/>
    </source>
</evidence>
<evidence type="ECO:0000256" key="1">
    <source>
        <dbReference type="ARBA" id="ARBA00007634"/>
    </source>
</evidence>
<sequence length="74" mass="8402">MPIIKSAKKALRQSAKRRVKNQTWKNKLNEAVKKAVLEKSAPALSQAYKIIDKSAKRGLIKKNKASRMKSRLAR</sequence>
<feature type="region of interest" description="Disordered" evidence="8">
    <location>
        <begin position="1"/>
        <end position="21"/>
    </location>
</feature>
<feature type="compositionally biased region" description="Basic residues" evidence="8">
    <location>
        <begin position="1"/>
        <end position="20"/>
    </location>
</feature>
<dbReference type="HAMAP" id="MF_00500">
    <property type="entry name" value="Ribosomal_bS20"/>
    <property type="match status" value="1"/>
</dbReference>
<gene>
    <name evidence="7" type="primary">rpsT</name>
    <name evidence="9" type="ORF">UW55_C0007G0041</name>
</gene>
<keyword evidence="4 7" id="KW-0689">Ribosomal protein</keyword>
<dbReference type="InterPro" id="IPR002583">
    <property type="entry name" value="Ribosomal_bS20"/>
</dbReference>
<keyword evidence="3 7" id="KW-0694">RNA-binding</keyword>
<comment type="caution">
    <text evidence="9">The sequence shown here is derived from an EMBL/GenBank/DDBJ whole genome shotgun (WGS) entry which is preliminary data.</text>
</comment>
<dbReference type="PANTHER" id="PTHR33398:SF1">
    <property type="entry name" value="SMALL RIBOSOMAL SUBUNIT PROTEIN BS20C"/>
    <property type="match status" value="1"/>
</dbReference>
<keyword evidence="5 7" id="KW-0687">Ribonucleoprotein</keyword>
<keyword evidence="2 7" id="KW-0699">rRNA-binding</keyword>
<dbReference type="GO" id="GO:0006412">
    <property type="term" value="P:translation"/>
    <property type="evidence" value="ECO:0007669"/>
    <property type="project" value="UniProtKB-UniRule"/>
</dbReference>
<comment type="function">
    <text evidence="7">Binds directly to 16S ribosomal RNA.</text>
</comment>
<evidence type="ECO:0000256" key="3">
    <source>
        <dbReference type="ARBA" id="ARBA00022884"/>
    </source>
</evidence>
<dbReference type="InterPro" id="IPR036510">
    <property type="entry name" value="Ribosomal_bS20_sf"/>
</dbReference>
<evidence type="ECO:0000256" key="4">
    <source>
        <dbReference type="ARBA" id="ARBA00022980"/>
    </source>
</evidence>
<evidence type="ECO:0000256" key="8">
    <source>
        <dbReference type="SAM" id="MobiDB-lite"/>
    </source>
</evidence>
<dbReference type="GO" id="GO:0015935">
    <property type="term" value="C:small ribosomal subunit"/>
    <property type="evidence" value="ECO:0007669"/>
    <property type="project" value="TreeGrafter"/>
</dbReference>
<dbReference type="NCBIfam" id="TIGR00029">
    <property type="entry name" value="S20"/>
    <property type="match status" value="1"/>
</dbReference>
<reference evidence="9 10" key="1">
    <citation type="journal article" date="2015" name="Nature">
        <title>rRNA introns, odd ribosomes, and small enigmatic genomes across a large radiation of phyla.</title>
        <authorList>
            <person name="Brown C.T."/>
            <person name="Hug L.A."/>
            <person name="Thomas B.C."/>
            <person name="Sharon I."/>
            <person name="Castelle C.J."/>
            <person name="Singh A."/>
            <person name="Wilkins M.J."/>
            <person name="Williams K.H."/>
            <person name="Banfield J.F."/>
        </authorList>
    </citation>
    <scope>NUCLEOTIDE SEQUENCE [LARGE SCALE GENOMIC DNA]</scope>
</reference>
<evidence type="ECO:0000313" key="10">
    <source>
        <dbReference type="Proteomes" id="UP000033945"/>
    </source>
</evidence>
<dbReference type="PANTHER" id="PTHR33398">
    <property type="entry name" value="30S RIBOSOMAL PROTEIN S20"/>
    <property type="match status" value="1"/>
</dbReference>
<dbReference type="Gene3D" id="1.20.58.110">
    <property type="entry name" value="Ribosomal protein S20"/>
    <property type="match status" value="1"/>
</dbReference>
<dbReference type="GO" id="GO:0005829">
    <property type="term" value="C:cytosol"/>
    <property type="evidence" value="ECO:0007669"/>
    <property type="project" value="TreeGrafter"/>
</dbReference>
<evidence type="ECO:0000313" key="9">
    <source>
        <dbReference type="EMBL" id="KKT63001.1"/>
    </source>
</evidence>
<dbReference type="AlphaFoldDB" id="A0A0G1IUF3"/>
<dbReference type="SUPFAM" id="SSF46992">
    <property type="entry name" value="Ribosomal protein S20"/>
    <property type="match status" value="1"/>
</dbReference>
<evidence type="ECO:0000256" key="7">
    <source>
        <dbReference type="HAMAP-Rule" id="MF_00500"/>
    </source>
</evidence>
<organism evidence="9 10">
    <name type="scientific">Candidatus Giovannonibacteria bacterium GW2011_GWA2_44_26</name>
    <dbReference type="NCBI Taxonomy" id="1618648"/>
    <lineage>
        <taxon>Bacteria</taxon>
        <taxon>Candidatus Giovannoniibacteriota</taxon>
    </lineage>
</organism>
<evidence type="ECO:0000256" key="2">
    <source>
        <dbReference type="ARBA" id="ARBA00022730"/>
    </source>
</evidence>
<dbReference type="EMBL" id="LCIT01000007">
    <property type="protein sequence ID" value="KKT63001.1"/>
    <property type="molecule type" value="Genomic_DNA"/>
</dbReference>
<accession>A0A0G1IUF3</accession>